<dbReference type="AlphaFoldDB" id="A0AAD5V6G0"/>
<keyword evidence="2" id="KW-0812">Transmembrane</keyword>
<protein>
    <submittedName>
        <fullName evidence="3">Uncharacterized protein</fullName>
    </submittedName>
</protein>
<reference evidence="3" key="1">
    <citation type="submission" date="2022-07" db="EMBL/GenBank/DDBJ databases">
        <title>Genome Sequence of Physisporinus lineatus.</title>
        <authorList>
            <person name="Buettner E."/>
        </authorList>
    </citation>
    <scope>NUCLEOTIDE SEQUENCE</scope>
    <source>
        <strain evidence="3">VT162</strain>
    </source>
</reference>
<evidence type="ECO:0000313" key="3">
    <source>
        <dbReference type="EMBL" id="KAJ3487335.1"/>
    </source>
</evidence>
<dbReference type="EMBL" id="JANAWD010000095">
    <property type="protein sequence ID" value="KAJ3487335.1"/>
    <property type="molecule type" value="Genomic_DNA"/>
</dbReference>
<feature type="transmembrane region" description="Helical" evidence="2">
    <location>
        <begin position="86"/>
        <end position="107"/>
    </location>
</feature>
<feature type="region of interest" description="Disordered" evidence="1">
    <location>
        <begin position="157"/>
        <end position="181"/>
    </location>
</feature>
<name>A0AAD5V6G0_9APHY</name>
<evidence type="ECO:0000313" key="4">
    <source>
        <dbReference type="Proteomes" id="UP001212997"/>
    </source>
</evidence>
<keyword evidence="4" id="KW-1185">Reference proteome</keyword>
<evidence type="ECO:0000256" key="1">
    <source>
        <dbReference type="SAM" id="MobiDB-lite"/>
    </source>
</evidence>
<keyword evidence="2" id="KW-1133">Transmembrane helix</keyword>
<feature type="transmembrane region" description="Helical" evidence="2">
    <location>
        <begin position="43"/>
        <end position="60"/>
    </location>
</feature>
<keyword evidence="2" id="KW-0472">Membrane</keyword>
<dbReference type="Proteomes" id="UP001212997">
    <property type="component" value="Unassembled WGS sequence"/>
</dbReference>
<feature type="compositionally biased region" description="Polar residues" evidence="1">
    <location>
        <begin position="161"/>
        <end position="171"/>
    </location>
</feature>
<comment type="caution">
    <text evidence="3">The sequence shown here is derived from an EMBL/GenBank/DDBJ whole genome shotgun (WGS) entry which is preliminary data.</text>
</comment>
<organism evidence="3 4">
    <name type="scientific">Meripilus lineatus</name>
    <dbReference type="NCBI Taxonomy" id="2056292"/>
    <lineage>
        <taxon>Eukaryota</taxon>
        <taxon>Fungi</taxon>
        <taxon>Dikarya</taxon>
        <taxon>Basidiomycota</taxon>
        <taxon>Agaricomycotina</taxon>
        <taxon>Agaricomycetes</taxon>
        <taxon>Polyporales</taxon>
        <taxon>Meripilaceae</taxon>
        <taxon>Meripilus</taxon>
    </lineage>
</organism>
<proteinExistence type="predicted"/>
<accession>A0AAD5V6G0</accession>
<sequence>MATFIYPVVMDLVVLMLAAYKLVIQSRSYHRSRLMKLLFQDGFIYFIIVSGSQTHVFSIVTHKTRSNRFVVNVPTAVIAYLQLNPILYVLFGLPAATLTVIASCRAVRRLTNFSSEKPSIHMTTSTGGIGGLRNFPPISFKFTRPGNSDHTSLLPVVGTVPGSSTSKNSGTCVEKSDTDEI</sequence>
<evidence type="ECO:0000256" key="2">
    <source>
        <dbReference type="SAM" id="Phobius"/>
    </source>
</evidence>
<gene>
    <name evidence="3" type="ORF">NLI96_g3609</name>
</gene>
<feature type="transmembrane region" description="Helical" evidence="2">
    <location>
        <begin position="6"/>
        <end position="23"/>
    </location>
</feature>